<dbReference type="PROSITE" id="PS50160">
    <property type="entry name" value="DNA_LIGASE_A3"/>
    <property type="match status" value="1"/>
</dbReference>
<gene>
    <name evidence="4" type="primary">ligd_2</name>
    <name evidence="4" type="ORF">PAESOLCIP111_06227</name>
</gene>
<dbReference type="Proteomes" id="UP000693672">
    <property type="component" value="Unassembled WGS sequence"/>
</dbReference>
<dbReference type="GO" id="GO:0006281">
    <property type="term" value="P:DNA repair"/>
    <property type="evidence" value="ECO:0007669"/>
    <property type="project" value="InterPro"/>
</dbReference>
<proteinExistence type="inferred from homology"/>
<reference evidence="4" key="1">
    <citation type="submission" date="2021-06" db="EMBL/GenBank/DDBJ databases">
        <authorList>
            <person name="Criscuolo A."/>
        </authorList>
    </citation>
    <scope>NUCLEOTIDE SEQUENCE</scope>
    <source>
        <strain evidence="4">CIP111600</strain>
    </source>
</reference>
<dbReference type="InterPro" id="IPR012310">
    <property type="entry name" value="DNA_ligase_ATP-dep_cent"/>
</dbReference>
<evidence type="ECO:0000313" key="5">
    <source>
        <dbReference type="Proteomes" id="UP000693672"/>
    </source>
</evidence>
<dbReference type="PANTHER" id="PTHR45674:SF4">
    <property type="entry name" value="DNA LIGASE 1"/>
    <property type="match status" value="1"/>
</dbReference>
<feature type="domain" description="ATP-dependent DNA ligase family profile" evidence="3">
    <location>
        <begin position="129"/>
        <end position="258"/>
    </location>
</feature>
<protein>
    <submittedName>
        <fullName evidence="4">Bifunctional non-homologous end joining protein LigD</fullName>
    </submittedName>
</protein>
<dbReference type="EMBL" id="CAJVAS010000057">
    <property type="protein sequence ID" value="CAG7651018.1"/>
    <property type="molecule type" value="Genomic_DNA"/>
</dbReference>
<dbReference type="Pfam" id="PF01068">
    <property type="entry name" value="DNA_ligase_A_M"/>
    <property type="match status" value="1"/>
</dbReference>
<dbReference type="PANTHER" id="PTHR45674">
    <property type="entry name" value="DNA LIGASE 1/3 FAMILY MEMBER"/>
    <property type="match status" value="1"/>
</dbReference>
<evidence type="ECO:0000259" key="3">
    <source>
        <dbReference type="PROSITE" id="PS50160"/>
    </source>
</evidence>
<organism evidence="4 5">
    <name type="scientific">Paenibacillus solanacearum</name>
    <dbReference type="NCBI Taxonomy" id="2048548"/>
    <lineage>
        <taxon>Bacteria</taxon>
        <taxon>Bacillati</taxon>
        <taxon>Bacillota</taxon>
        <taxon>Bacilli</taxon>
        <taxon>Bacillales</taxon>
        <taxon>Paenibacillaceae</taxon>
        <taxon>Paenibacillus</taxon>
    </lineage>
</organism>
<dbReference type="GO" id="GO:0005524">
    <property type="term" value="F:ATP binding"/>
    <property type="evidence" value="ECO:0007669"/>
    <property type="project" value="InterPro"/>
</dbReference>
<dbReference type="GO" id="GO:0006310">
    <property type="term" value="P:DNA recombination"/>
    <property type="evidence" value="ECO:0007669"/>
    <property type="project" value="InterPro"/>
</dbReference>
<name>A0A916NLM9_9BACL</name>
<accession>A0A916NLM9</accession>
<dbReference type="GO" id="GO:0003910">
    <property type="term" value="F:DNA ligase (ATP) activity"/>
    <property type="evidence" value="ECO:0007669"/>
    <property type="project" value="InterPro"/>
</dbReference>
<evidence type="ECO:0000313" key="4">
    <source>
        <dbReference type="EMBL" id="CAG7651018.1"/>
    </source>
</evidence>
<dbReference type="AlphaFoldDB" id="A0A916NLM9"/>
<comment type="caution">
    <text evidence="4">The sequence shown here is derived from an EMBL/GenBank/DDBJ whole genome shotgun (WGS) entry which is preliminary data.</text>
</comment>
<comment type="similarity">
    <text evidence="1">Belongs to the ATP-dependent DNA ligase family.</text>
</comment>
<sequence length="320" mass="36623">MTDPMTRSATGAVVLPSMPMAPISNPQLPAGPDWGFQLKWDGVRMLSLIEHGRIRLYSRQMDEKTALYPEAVDLLKQHASHLPPLLLDGEAVMFDLVKQKPDFSQVLQRERTRSAAANIRGAETSHFIYVLFDLLHYNGEDYRSRPYAERYDKLRELFPEKRPQLFVTDLFRDGPSLWQWIEASGWEGIVSKRLSSPYREGKHHKDWFKKKTAQLYEVRFVALIIREGRVASLMMEKDGVLFGRVSLGLNESSKAALLAYGKQHERESPLWNKAELPAELKRETILWLAVPLTGTVTGLETTAAGQLRHPKLVNFRVQED</sequence>
<keyword evidence="2" id="KW-0436">Ligase</keyword>
<evidence type="ECO:0000256" key="1">
    <source>
        <dbReference type="ARBA" id="ARBA00007572"/>
    </source>
</evidence>
<dbReference type="RefSeq" id="WP_246627723.1">
    <property type="nucleotide sequence ID" value="NZ_CAJVAS010000057.1"/>
</dbReference>
<dbReference type="InterPro" id="IPR050191">
    <property type="entry name" value="ATP-dep_DNA_ligase"/>
</dbReference>
<dbReference type="CDD" id="cd07906">
    <property type="entry name" value="Adenylation_DNA_ligase_LigD_LigC"/>
    <property type="match status" value="1"/>
</dbReference>
<keyword evidence="5" id="KW-1185">Reference proteome</keyword>
<evidence type="ECO:0000256" key="2">
    <source>
        <dbReference type="ARBA" id="ARBA00022598"/>
    </source>
</evidence>